<dbReference type="Pfam" id="PF09012">
    <property type="entry name" value="FeoC"/>
    <property type="match status" value="1"/>
</dbReference>
<keyword evidence="3" id="KW-1185">Reference proteome</keyword>
<gene>
    <name evidence="2" type="primary">feoC</name>
    <name evidence="2" type="ORF">PROFFT_A_03810</name>
</gene>
<dbReference type="Proteomes" id="UP000683585">
    <property type="component" value="Chromosome"/>
</dbReference>
<reference evidence="2" key="1">
    <citation type="submission" date="2020-10" db="EMBL/GenBank/DDBJ databases">
        <authorList>
            <person name="Szabo G."/>
        </authorList>
    </citation>
    <scope>NUCLEOTIDE SEQUENCE</scope>
    <source>
        <strain evidence="2">PROFFT</strain>
    </source>
</reference>
<accession>A0A8E4F0P2</accession>
<dbReference type="InterPro" id="IPR015102">
    <property type="entry name" value="Tscrpt_reg_HTH_FeoC"/>
</dbReference>
<proteinExistence type="predicted"/>
<evidence type="ECO:0000259" key="1">
    <source>
        <dbReference type="Pfam" id="PF09012"/>
    </source>
</evidence>
<evidence type="ECO:0000313" key="3">
    <source>
        <dbReference type="Proteomes" id="UP000683585"/>
    </source>
</evidence>
<name>A0A8E4F0P2_9ENTR</name>
<dbReference type="AlphaFoldDB" id="A0A8E4F0P2"/>
<evidence type="ECO:0000313" key="2">
    <source>
        <dbReference type="EMBL" id="CAD6510502.1"/>
    </source>
</evidence>
<organism evidence="2 3">
    <name type="scientific">Candidatus Profftia tarda</name>
    <dbReference type="NCBI Taxonomy" id="1177216"/>
    <lineage>
        <taxon>Bacteria</taxon>
        <taxon>Pseudomonadati</taxon>
        <taxon>Pseudomonadota</taxon>
        <taxon>Gammaproteobacteria</taxon>
        <taxon>Enterobacterales</taxon>
        <taxon>Enterobacteriaceae</taxon>
        <taxon>Candidatus Profftia</taxon>
    </lineage>
</organism>
<dbReference type="PROSITE" id="PS00197">
    <property type="entry name" value="2FE2S_FER_1"/>
    <property type="match status" value="1"/>
</dbReference>
<dbReference type="EMBL" id="LR890047">
    <property type="protein sequence ID" value="CAD6510502.1"/>
    <property type="molecule type" value="Genomic_DNA"/>
</dbReference>
<protein>
    <submittedName>
        <fullName evidence="2">Ferrous iron transport protein C</fullName>
    </submittedName>
</protein>
<dbReference type="InterPro" id="IPR006058">
    <property type="entry name" value="2Fe2S_fd_BS"/>
</dbReference>
<feature type="domain" description="Transcriptional regulator HTH-type FeoC" evidence="1">
    <location>
        <begin position="3"/>
        <end position="69"/>
    </location>
</feature>
<dbReference type="KEGG" id="ptf:PROFFT_A_03810"/>
<sequence length="89" mass="9878">MAILLEIRNTLALHGQIEFNHLCRTVNGSPAIVSAMLELLEKMGLVKKADGIDKSCLTGRCTGCLERHKNCHTLIYIPKSYNLSPLARE</sequence>
<dbReference type="GO" id="GO:0051537">
    <property type="term" value="F:2 iron, 2 sulfur cluster binding"/>
    <property type="evidence" value="ECO:0007669"/>
    <property type="project" value="InterPro"/>
</dbReference>
<dbReference type="RefSeq" id="WP_216782186.1">
    <property type="nucleotide sequence ID" value="NZ_LR890047.1"/>
</dbReference>